<dbReference type="PANTHER" id="PTHR33124">
    <property type="entry name" value="TRANSCRIPTION FACTOR IBH1-LIKE 1"/>
    <property type="match status" value="1"/>
</dbReference>
<protein>
    <submittedName>
        <fullName evidence="4">Uncharacterized protein</fullName>
    </submittedName>
</protein>
<evidence type="ECO:0000313" key="4">
    <source>
        <dbReference type="EnsemblPlants" id="Kaladp0034s0029.1.v1.1.CDS.1"/>
    </source>
</evidence>
<evidence type="ECO:0000256" key="2">
    <source>
        <dbReference type="ARBA" id="ARBA00023163"/>
    </source>
</evidence>
<keyword evidence="1" id="KW-0805">Transcription regulation</keyword>
<name>A0A7N0TEC8_KALFE</name>
<keyword evidence="5" id="KW-1185">Reference proteome</keyword>
<evidence type="ECO:0000256" key="3">
    <source>
        <dbReference type="SAM" id="MobiDB-lite"/>
    </source>
</evidence>
<organism evidence="4 5">
    <name type="scientific">Kalanchoe fedtschenkoi</name>
    <name type="common">Lavender scallops</name>
    <name type="synonym">South American air plant</name>
    <dbReference type="NCBI Taxonomy" id="63787"/>
    <lineage>
        <taxon>Eukaryota</taxon>
        <taxon>Viridiplantae</taxon>
        <taxon>Streptophyta</taxon>
        <taxon>Embryophyta</taxon>
        <taxon>Tracheophyta</taxon>
        <taxon>Spermatophyta</taxon>
        <taxon>Magnoliopsida</taxon>
        <taxon>eudicotyledons</taxon>
        <taxon>Gunneridae</taxon>
        <taxon>Pentapetalae</taxon>
        <taxon>Saxifragales</taxon>
        <taxon>Crassulaceae</taxon>
        <taxon>Kalanchoe</taxon>
    </lineage>
</organism>
<proteinExistence type="predicted"/>
<dbReference type="AlphaFoldDB" id="A0A7N0TEC8"/>
<dbReference type="Proteomes" id="UP000594263">
    <property type="component" value="Unplaced"/>
</dbReference>
<dbReference type="InterPro" id="IPR044660">
    <property type="entry name" value="IBH1-like"/>
</dbReference>
<dbReference type="EnsemblPlants" id="Kaladp0034s0029.1.v1.1">
    <property type="protein sequence ID" value="Kaladp0034s0029.1.v1.1.CDS.1"/>
    <property type="gene ID" value="Kaladp0034s0029.v1.1"/>
</dbReference>
<evidence type="ECO:0000313" key="5">
    <source>
        <dbReference type="Proteomes" id="UP000594263"/>
    </source>
</evidence>
<dbReference type="GO" id="GO:0006355">
    <property type="term" value="P:regulation of DNA-templated transcription"/>
    <property type="evidence" value="ECO:0007669"/>
    <property type="project" value="InterPro"/>
</dbReference>
<evidence type="ECO:0000256" key="1">
    <source>
        <dbReference type="ARBA" id="ARBA00023015"/>
    </source>
</evidence>
<dbReference type="Gramene" id="Kaladp0034s0029.1.v1.1">
    <property type="protein sequence ID" value="Kaladp0034s0029.1.v1.1.CDS.1"/>
    <property type="gene ID" value="Kaladp0034s0029.v1.1"/>
</dbReference>
<reference evidence="4" key="1">
    <citation type="submission" date="2021-01" db="UniProtKB">
        <authorList>
            <consortium name="EnsemblPlants"/>
        </authorList>
    </citation>
    <scope>IDENTIFICATION</scope>
</reference>
<accession>A0A7N0TEC8</accession>
<dbReference type="PANTHER" id="PTHR33124:SF9">
    <property type="entry name" value="TRANSCRIPTION FACTOR"/>
    <property type="match status" value="1"/>
</dbReference>
<sequence>MELNNRIESSRLMSCSYKMRQLCPKKRRRERQHQQVERRFMRMELRKKLKKLQRLIPGGEELREADNLFVHTADYIMLLRFKVSLLQALTSKSATSSSDRDDCGTYMRSNI</sequence>
<feature type="region of interest" description="Disordered" evidence="3">
    <location>
        <begin position="91"/>
        <end position="111"/>
    </location>
</feature>
<keyword evidence="2" id="KW-0804">Transcription</keyword>